<dbReference type="InterPro" id="IPR023088">
    <property type="entry name" value="PDEase"/>
</dbReference>
<comment type="similarity">
    <text evidence="6">Belongs to the cyclic nucleotide phosphodiesterase family.</text>
</comment>
<keyword evidence="7" id="KW-0472">Membrane</keyword>
<accession>A0A813IM97</accession>
<dbReference type="InterPro" id="IPR023174">
    <property type="entry name" value="PDEase_CS"/>
</dbReference>
<feature type="binding site" evidence="5">
    <location>
        <position position="568"/>
    </location>
    <ligand>
        <name>Zn(2+)</name>
        <dbReference type="ChEBI" id="CHEBI:29105"/>
        <label>1</label>
    </ligand>
</feature>
<dbReference type="GO" id="GO:0004114">
    <property type="term" value="F:3',5'-cyclic-nucleotide phosphodiesterase activity"/>
    <property type="evidence" value="ECO:0007669"/>
    <property type="project" value="InterPro"/>
</dbReference>
<dbReference type="InterPro" id="IPR002073">
    <property type="entry name" value="PDEase_catalytic_dom"/>
</dbReference>
<dbReference type="Pfam" id="PF00233">
    <property type="entry name" value="PDEase_I"/>
    <property type="match status" value="1"/>
</dbReference>
<dbReference type="Proteomes" id="UP000626109">
    <property type="component" value="Unassembled WGS sequence"/>
</dbReference>
<evidence type="ECO:0000256" key="4">
    <source>
        <dbReference type="PIRSR" id="PIRSR623088-2"/>
    </source>
</evidence>
<keyword evidence="1 5" id="KW-0479">Metal-binding</keyword>
<name>A0A813IM97_POLGL</name>
<dbReference type="PROSITE" id="PS00126">
    <property type="entry name" value="PDEASE_I_1"/>
    <property type="match status" value="1"/>
</dbReference>
<feature type="transmembrane region" description="Helical" evidence="7">
    <location>
        <begin position="171"/>
        <end position="197"/>
    </location>
</feature>
<comment type="caution">
    <text evidence="9">The sequence shown here is derived from an EMBL/GenBank/DDBJ whole genome shotgun (WGS) entry which is preliminary data.</text>
</comment>
<evidence type="ECO:0000256" key="6">
    <source>
        <dbReference type="RuleBase" id="RU363067"/>
    </source>
</evidence>
<reference evidence="9" key="1">
    <citation type="submission" date="2021-02" db="EMBL/GenBank/DDBJ databases">
        <authorList>
            <person name="Dougan E. K."/>
            <person name="Rhodes N."/>
            <person name="Thang M."/>
            <person name="Chan C."/>
        </authorList>
    </citation>
    <scope>NUCLEOTIDE SEQUENCE</scope>
</reference>
<feature type="binding site" evidence="4">
    <location>
        <position position="568"/>
    </location>
    <ligand>
        <name>AMP</name>
        <dbReference type="ChEBI" id="CHEBI:456215"/>
    </ligand>
</feature>
<dbReference type="SMART" id="SM00471">
    <property type="entry name" value="HDc"/>
    <property type="match status" value="1"/>
</dbReference>
<keyword evidence="2 6" id="KW-0378">Hydrolase</keyword>
<keyword evidence="7" id="KW-0812">Transmembrane</keyword>
<evidence type="ECO:0000256" key="5">
    <source>
        <dbReference type="PIRSR" id="PIRSR623088-3"/>
    </source>
</evidence>
<dbReference type="GO" id="GO:0007165">
    <property type="term" value="P:signal transduction"/>
    <property type="evidence" value="ECO:0007669"/>
    <property type="project" value="InterPro"/>
</dbReference>
<sequence length="691" mass="77128">MRAARMAKLGARAGRFTKLVKLLRFLPGMQAKTNIGTAKVISGMLNMALSTRVSCLIISMVMVIPLFSLATYPENDYSMSMWASYVGDTAAEELEYLDTVLTPFEAFYQSKNYYPYQVDIDYNNGTVETRSLSRDAPARASSRREVKGSYSTVAYFNFTAVQQVEALCNCMLIFTIMAMMVGAALVLSNSVSAIVLVPLEHLLESVRTVSAKIFSSVTSMAKDKDETPDEDSDQGDRKNAFGNETYLLQKVLQKIATLSNISVTKSPLDAETLAQMGENDRAVMQDFADNILSSQVEEVVPGDTEADELAEVLEFRLSEVGVAWEQFESLALDVLALDDKARHALCLCALTSSQGALGGKGSPGSSSDWQVSCGVFLEAAERGYGKKEQVPYHNWVHAVDVCFTVFRVLTIANTEHYLSAVERFGLVVAAVGHDMGHPGFNNLFLVETSHELALRYNDQSPLENMHAARLFDLLRQPNMAILAQLDKAHYREIRHVIVEGILSTDYVNHVTQIKEVETLYQVNQELFESAEDMFRNSEMDAPPKEVIDYLRGPEVKKTLRNVFLHMCDISNPMKPFPVSQKWALLVLDEFGNQGDREKELGMPVGPLNDRTTLNMPLSQVGFIELFVAPLVFMMAKILPTLGGPMEQLLTNIDKWNELWETDHKPTELEKEKMRGRIERLALRSQQPLGTT</sequence>
<evidence type="ECO:0000256" key="1">
    <source>
        <dbReference type="ARBA" id="ARBA00022723"/>
    </source>
</evidence>
<feature type="binding site" evidence="5">
    <location>
        <position position="433"/>
    </location>
    <ligand>
        <name>Zn(2+)</name>
        <dbReference type="ChEBI" id="CHEBI:29105"/>
        <label>1</label>
    </ligand>
</feature>
<feature type="binding site" evidence="5">
    <location>
        <position position="434"/>
    </location>
    <ligand>
        <name>Zn(2+)</name>
        <dbReference type="ChEBI" id="CHEBI:29105"/>
        <label>1</label>
    </ligand>
</feature>
<dbReference type="Gene3D" id="1.10.1300.10">
    <property type="entry name" value="3'5'-cyclic nucleotide phosphodiesterase, catalytic domain"/>
    <property type="match status" value="1"/>
</dbReference>
<organism evidence="9 10">
    <name type="scientific">Polarella glacialis</name>
    <name type="common">Dinoflagellate</name>
    <dbReference type="NCBI Taxonomy" id="89957"/>
    <lineage>
        <taxon>Eukaryota</taxon>
        <taxon>Sar</taxon>
        <taxon>Alveolata</taxon>
        <taxon>Dinophyceae</taxon>
        <taxon>Suessiales</taxon>
        <taxon>Suessiaceae</taxon>
        <taxon>Polarella</taxon>
    </lineage>
</organism>
<feature type="active site" description="Proton donor" evidence="3">
    <location>
        <position position="393"/>
    </location>
</feature>
<dbReference type="InterPro" id="IPR036971">
    <property type="entry name" value="PDEase_catalytic_dom_sf"/>
</dbReference>
<dbReference type="PROSITE" id="PS51845">
    <property type="entry name" value="PDEASE_I_2"/>
    <property type="match status" value="1"/>
</dbReference>
<protein>
    <recommendedName>
        <fullName evidence="6">Phosphodiesterase</fullName>
        <ecNumber evidence="6">3.1.4.-</ecNumber>
    </recommendedName>
</protein>
<dbReference type="AlphaFoldDB" id="A0A813IM97"/>
<proteinExistence type="inferred from homology"/>
<evidence type="ECO:0000256" key="3">
    <source>
        <dbReference type="PIRSR" id="PIRSR623088-1"/>
    </source>
</evidence>
<dbReference type="EC" id="3.1.4.-" evidence="6"/>
<comment type="cofactor">
    <cofactor evidence="6">
        <name>a divalent metal cation</name>
        <dbReference type="ChEBI" id="CHEBI:60240"/>
    </cofactor>
    <text evidence="6">Binds 2 divalent metal cations per subunit. Site 1 may preferentially bind zinc ions, while site 2 has a preference for magnesium and/or manganese ions.</text>
</comment>
<keyword evidence="7" id="KW-1133">Transmembrane helix</keyword>
<feature type="transmembrane region" description="Helical" evidence="7">
    <location>
        <begin position="53"/>
        <end position="72"/>
    </location>
</feature>
<feature type="binding site" evidence="5">
    <location>
        <position position="434"/>
    </location>
    <ligand>
        <name>Zn(2+)</name>
        <dbReference type="ChEBI" id="CHEBI:29105"/>
        <label>2</label>
    </ligand>
</feature>
<dbReference type="PANTHER" id="PTHR11347">
    <property type="entry name" value="CYCLIC NUCLEOTIDE PHOSPHODIESTERASE"/>
    <property type="match status" value="1"/>
</dbReference>
<feature type="binding site" evidence="4">
    <location>
        <begin position="393"/>
        <end position="397"/>
    </location>
    <ligand>
        <name>AMP</name>
        <dbReference type="ChEBI" id="CHEBI:456215"/>
    </ligand>
</feature>
<evidence type="ECO:0000256" key="2">
    <source>
        <dbReference type="ARBA" id="ARBA00022801"/>
    </source>
</evidence>
<evidence type="ECO:0000256" key="7">
    <source>
        <dbReference type="SAM" id="Phobius"/>
    </source>
</evidence>
<feature type="binding site" evidence="4">
    <location>
        <position position="434"/>
    </location>
    <ligand>
        <name>AMP</name>
        <dbReference type="ChEBI" id="CHEBI:456215"/>
    </ligand>
</feature>
<dbReference type="EMBL" id="CAJNNW010009956">
    <property type="protein sequence ID" value="CAE8651584.1"/>
    <property type="molecule type" value="Genomic_DNA"/>
</dbReference>
<evidence type="ECO:0000259" key="8">
    <source>
        <dbReference type="PROSITE" id="PS51845"/>
    </source>
</evidence>
<evidence type="ECO:0000313" key="10">
    <source>
        <dbReference type="Proteomes" id="UP000626109"/>
    </source>
</evidence>
<dbReference type="GO" id="GO:0046872">
    <property type="term" value="F:metal ion binding"/>
    <property type="evidence" value="ECO:0007669"/>
    <property type="project" value="UniProtKB-KW"/>
</dbReference>
<feature type="binding site" evidence="4">
    <location>
        <position position="619"/>
    </location>
    <ligand>
        <name>AMP</name>
        <dbReference type="ChEBI" id="CHEBI:456215"/>
    </ligand>
</feature>
<gene>
    <name evidence="9" type="ORF">PGLA2088_LOCUS9118</name>
</gene>
<evidence type="ECO:0000313" key="9">
    <source>
        <dbReference type="EMBL" id="CAE8651584.1"/>
    </source>
</evidence>
<dbReference type="InterPro" id="IPR003607">
    <property type="entry name" value="HD/PDEase_dom"/>
</dbReference>
<dbReference type="CDD" id="cd00077">
    <property type="entry name" value="HDc"/>
    <property type="match status" value="1"/>
</dbReference>
<feature type="domain" description="PDEase" evidence="8">
    <location>
        <begin position="301"/>
        <end position="666"/>
    </location>
</feature>
<dbReference type="PRINTS" id="PR00387">
    <property type="entry name" value="PDIESTERASE1"/>
</dbReference>
<dbReference type="SUPFAM" id="SSF109604">
    <property type="entry name" value="HD-domain/PDEase-like"/>
    <property type="match status" value="1"/>
</dbReference>
<feature type="binding site" evidence="5">
    <location>
        <position position="397"/>
    </location>
    <ligand>
        <name>Zn(2+)</name>
        <dbReference type="ChEBI" id="CHEBI:29105"/>
        <label>1</label>
    </ligand>
</feature>